<keyword evidence="4" id="KW-0479">Metal-binding</keyword>
<evidence type="ECO:0000313" key="9">
    <source>
        <dbReference type="EMBL" id="HHI01497.1"/>
    </source>
</evidence>
<organism evidence="9">
    <name type="scientific">Thermococcus litoralis</name>
    <dbReference type="NCBI Taxonomy" id="2265"/>
    <lineage>
        <taxon>Archaea</taxon>
        <taxon>Methanobacteriati</taxon>
        <taxon>Methanobacteriota</taxon>
        <taxon>Thermococci</taxon>
        <taxon>Thermococcales</taxon>
        <taxon>Thermococcaceae</taxon>
        <taxon>Thermococcus</taxon>
    </lineage>
</organism>
<keyword evidence="3" id="KW-0949">S-adenosyl-L-methionine</keyword>
<evidence type="ECO:0000256" key="3">
    <source>
        <dbReference type="ARBA" id="ARBA00022691"/>
    </source>
</evidence>
<evidence type="ECO:0000256" key="7">
    <source>
        <dbReference type="ARBA" id="ARBA00023014"/>
    </source>
</evidence>
<comment type="caution">
    <text evidence="9">The sequence shown here is derived from an EMBL/GenBank/DDBJ whole genome shotgun (WGS) entry which is preliminary data.</text>
</comment>
<keyword evidence="2" id="KW-0004">4Fe-4S</keyword>
<dbReference type="GO" id="GO:0051539">
    <property type="term" value="F:4 iron, 4 sulfur cluster binding"/>
    <property type="evidence" value="ECO:0007669"/>
    <property type="project" value="UniProtKB-KW"/>
</dbReference>
<dbReference type="EMBL" id="DRTU01000347">
    <property type="protein sequence ID" value="HHI01497.1"/>
    <property type="molecule type" value="Genomic_DNA"/>
</dbReference>
<dbReference type="InterPro" id="IPR038521">
    <property type="entry name" value="ThiC/Bza_core_dom"/>
</dbReference>
<dbReference type="Gene3D" id="3.20.20.540">
    <property type="entry name" value="Radical SAM ThiC family, central domain"/>
    <property type="match status" value="1"/>
</dbReference>
<dbReference type="Gene3D" id="6.10.250.620">
    <property type="match status" value="1"/>
</dbReference>
<dbReference type="GO" id="GO:0046872">
    <property type="term" value="F:metal ion binding"/>
    <property type="evidence" value="ECO:0007669"/>
    <property type="project" value="UniProtKB-KW"/>
</dbReference>
<dbReference type="Proteomes" id="UP000886217">
    <property type="component" value="Unassembled WGS sequence"/>
</dbReference>
<gene>
    <name evidence="9" type="ORF">ENL40_08615</name>
</gene>
<dbReference type="PANTHER" id="PTHR30557:SF1">
    <property type="entry name" value="PHOSPHOMETHYLPYRIMIDINE SYNTHASE, CHLOROPLASTIC"/>
    <property type="match status" value="1"/>
</dbReference>
<name>A0A7C5JXW3_THELI</name>
<evidence type="ECO:0000256" key="2">
    <source>
        <dbReference type="ARBA" id="ARBA00022485"/>
    </source>
</evidence>
<dbReference type="InterPro" id="IPR002817">
    <property type="entry name" value="ThiC/BzaA/B"/>
</dbReference>
<dbReference type="Pfam" id="PF01964">
    <property type="entry name" value="ThiC_Rad_SAM"/>
    <property type="match status" value="1"/>
</dbReference>
<keyword evidence="6" id="KW-0408">Iron</keyword>
<evidence type="ECO:0000256" key="5">
    <source>
        <dbReference type="ARBA" id="ARBA00022833"/>
    </source>
</evidence>
<protein>
    <submittedName>
        <fullName evidence="9">Phosphomethylpyrimidine synthase</fullName>
    </submittedName>
</protein>
<dbReference type="PANTHER" id="PTHR30557">
    <property type="entry name" value="THIAMINE BIOSYNTHESIS PROTEIN THIC"/>
    <property type="match status" value="1"/>
</dbReference>
<proteinExistence type="predicted"/>
<dbReference type="AlphaFoldDB" id="A0A7C5JXW3"/>
<evidence type="ECO:0000256" key="6">
    <source>
        <dbReference type="ARBA" id="ARBA00023004"/>
    </source>
</evidence>
<dbReference type="GO" id="GO:0009228">
    <property type="term" value="P:thiamine biosynthetic process"/>
    <property type="evidence" value="ECO:0007669"/>
    <property type="project" value="InterPro"/>
</dbReference>
<evidence type="ECO:0000256" key="8">
    <source>
        <dbReference type="ARBA" id="ARBA00023239"/>
    </source>
</evidence>
<comment type="cofactor">
    <cofactor evidence="1">
        <name>[4Fe-4S] cluster</name>
        <dbReference type="ChEBI" id="CHEBI:49883"/>
    </cofactor>
</comment>
<reference evidence="9" key="1">
    <citation type="journal article" date="2020" name="mSystems">
        <title>Genome- and Community-Level Interaction Insights into Carbon Utilization and Element Cycling Functions of Hydrothermarchaeota in Hydrothermal Sediment.</title>
        <authorList>
            <person name="Zhou Z."/>
            <person name="Liu Y."/>
            <person name="Xu W."/>
            <person name="Pan J."/>
            <person name="Luo Z.H."/>
            <person name="Li M."/>
        </authorList>
    </citation>
    <scope>NUCLEOTIDE SEQUENCE [LARGE SCALE GENOMIC DNA]</scope>
    <source>
        <strain evidence="9">HyVt-93</strain>
    </source>
</reference>
<keyword evidence="5" id="KW-0862">Zinc</keyword>
<keyword evidence="7" id="KW-0411">Iron-sulfur</keyword>
<accession>A0A7C5JXW3</accession>
<sequence>LGPIVTDIFPGYDHIAGAIGGARAALNGADFLCYLTPAEHLGLPDKEHVRLGVIATKLAAHAVNLTRFEEEYRRDYLMTLARGRLNWERQFELAMDKERFLEIRETRPTSTEACSMCGDLCAIKLINNMLKR</sequence>
<evidence type="ECO:0000256" key="4">
    <source>
        <dbReference type="ARBA" id="ARBA00022723"/>
    </source>
</evidence>
<evidence type="ECO:0000256" key="1">
    <source>
        <dbReference type="ARBA" id="ARBA00001966"/>
    </source>
</evidence>
<dbReference type="GO" id="GO:0016829">
    <property type="term" value="F:lyase activity"/>
    <property type="evidence" value="ECO:0007669"/>
    <property type="project" value="UniProtKB-KW"/>
</dbReference>
<feature type="non-terminal residue" evidence="9">
    <location>
        <position position="1"/>
    </location>
</feature>
<keyword evidence="8" id="KW-0456">Lyase</keyword>